<dbReference type="RefSeq" id="WP_343926335.1">
    <property type="nucleotide sequence ID" value="NZ_BAAAIR010000085.1"/>
</dbReference>
<name>A0ABW0FCY9_9MICO</name>
<dbReference type="Proteomes" id="UP001595937">
    <property type="component" value="Unassembled WGS sequence"/>
</dbReference>
<proteinExistence type="predicted"/>
<evidence type="ECO:0000256" key="1">
    <source>
        <dbReference type="SAM" id="Coils"/>
    </source>
</evidence>
<dbReference type="EMBL" id="JBHSLN010000002">
    <property type="protein sequence ID" value="MFC5295904.1"/>
    <property type="molecule type" value="Genomic_DNA"/>
</dbReference>
<reference evidence="3" key="1">
    <citation type="journal article" date="2019" name="Int. J. Syst. Evol. Microbiol.">
        <title>The Global Catalogue of Microorganisms (GCM) 10K type strain sequencing project: providing services to taxonomists for standard genome sequencing and annotation.</title>
        <authorList>
            <consortium name="The Broad Institute Genomics Platform"/>
            <consortium name="The Broad Institute Genome Sequencing Center for Infectious Disease"/>
            <person name="Wu L."/>
            <person name="Ma J."/>
        </authorList>
    </citation>
    <scope>NUCLEOTIDE SEQUENCE [LARGE SCALE GENOMIC DNA]</scope>
    <source>
        <strain evidence="3">CGMCC 1.16455</strain>
    </source>
</reference>
<evidence type="ECO:0000313" key="2">
    <source>
        <dbReference type="EMBL" id="MFC5295904.1"/>
    </source>
</evidence>
<protein>
    <recommendedName>
        <fullName evidence="4">Transposase</fullName>
    </recommendedName>
</protein>
<keyword evidence="1" id="KW-0175">Coiled coil</keyword>
<organism evidence="2 3">
    <name type="scientific">Brachybacterium tyrofermentans</name>
    <dbReference type="NCBI Taxonomy" id="47848"/>
    <lineage>
        <taxon>Bacteria</taxon>
        <taxon>Bacillati</taxon>
        <taxon>Actinomycetota</taxon>
        <taxon>Actinomycetes</taxon>
        <taxon>Micrococcales</taxon>
        <taxon>Dermabacteraceae</taxon>
        <taxon>Brachybacterium</taxon>
    </lineage>
</organism>
<evidence type="ECO:0000313" key="3">
    <source>
        <dbReference type="Proteomes" id="UP001595937"/>
    </source>
</evidence>
<keyword evidence="3" id="KW-1185">Reference proteome</keyword>
<accession>A0ABW0FCY9</accession>
<gene>
    <name evidence="2" type="ORF">ACFPK8_00045</name>
</gene>
<comment type="caution">
    <text evidence="2">The sequence shown here is derived from an EMBL/GenBank/DDBJ whole genome shotgun (WGS) entry which is preliminary data.</text>
</comment>
<feature type="coiled-coil region" evidence="1">
    <location>
        <begin position="149"/>
        <end position="176"/>
    </location>
</feature>
<dbReference type="GeneID" id="303299149"/>
<evidence type="ECO:0008006" key="4">
    <source>
        <dbReference type="Google" id="ProtNLM"/>
    </source>
</evidence>
<sequence length="200" mass="22165">MIEIKAFGVPGCGDFIWLESNQVESLERVLGARLYLVANVRSADPSETLFARLIVSHLRTSWESRAMTISPGFTSAEIREFVHEYQVQPHGAKGPWLAARGVPYGRLRRWRGTVFEGDLDRGLIPREGSPMTVPPGKRTALEKQRAVERAAHEAELVRLSARVRELEETNSALGKAIGLLHAMSEEEPAEPPTKTDQPGS</sequence>